<dbReference type="GO" id="GO:0044611">
    <property type="term" value="C:nuclear pore inner ring"/>
    <property type="evidence" value="ECO:0007669"/>
    <property type="project" value="TreeGrafter"/>
</dbReference>
<dbReference type="GO" id="GO:0006606">
    <property type="term" value="P:protein import into nucleus"/>
    <property type="evidence" value="ECO:0007669"/>
    <property type="project" value="TreeGrafter"/>
</dbReference>
<dbReference type="InterPro" id="IPR042538">
    <property type="entry name" value="Nucleoporin_Nup155_C_3"/>
</dbReference>
<dbReference type="Pfam" id="PF03177">
    <property type="entry name" value="Nucleoporin_C"/>
    <property type="match status" value="1"/>
</dbReference>
<feature type="compositionally biased region" description="Polar residues" evidence="5">
    <location>
        <begin position="419"/>
        <end position="431"/>
    </location>
</feature>
<comment type="similarity">
    <text evidence="2">Belongs to the non-repetitive/WGA-negative nucleoporin family.</text>
</comment>
<dbReference type="Pfam" id="PF08801">
    <property type="entry name" value="Nucleoporin_N"/>
    <property type="match status" value="1"/>
</dbReference>
<dbReference type="Gene3D" id="1.25.40.450">
    <property type="entry name" value="Nucleoporin, helical domain, N-terminal subdomain"/>
    <property type="match status" value="1"/>
</dbReference>
<keyword evidence="3" id="KW-0813">Transport</keyword>
<protein>
    <submittedName>
        <fullName evidence="8">Structural constituent of nuclear pore</fullName>
    </submittedName>
</protein>
<proteinExistence type="inferred from homology"/>
<sequence>MNFQVPTTPQRPTPGMFINTPAPNRGGLVRQPSMSQQRQPPVAQSQQQPQQQAQALPAPPVESAIERAARTINNMLDRDNRYPPLEAYVGQGVSGEYELPTNPAWSPFQKLRTYRLPEAVFEQVDHTQMSTRMGLFAEINHAWVVVDNQVYLWDYTHPNPELVGFEEQPSNITCVKLVKPRAKVFVDTIEYLLVVATVTDIFLIAVECQRGPEGVHGITLYRTGLSTSVKRITVTAIEGSAKTGRIFFGDGSTEDVYELNYQQEDRWFSSKCSKTNHVSKAVGLPALPFYGTTQQAGIAQMVIDDTRNLLYTLSTNSTVKVYHMRAPATLECVITRTVSNLQTMCSHIVRQSEVLNKMEIVSLSPIASTEADHLSLMATTSTGCRLYLSTTSGGWNSDSTSAPNSMQLRHIRFPPDDGQTPQQSNSTQLQPYQGGAPLGFNSKFLKETKYGNRFAPGSFFSFVLRSENERNQTLFISAPHSGLLGQRESSEPPRYTETGLTLELVGRIQDMGQVSEPFSARSEPLGFGNELATQFDKPLSEYAIITSFGIETVRRKRLVDIFAAIVKYGGGQEGTEADIRKLAKQYGLAETAATALAVACNQGSDVGPDSRIARITDPEVTEFARKVFIEFGGKAHLTESATVEGPSVENVRASPRHDGIAMYVARLVRSIWHGPVIKEVVTPTGPLLASATKVTKLQDIQRALMDLQKFLDDNKSFIEGLAGPEALGRVSSRQEEVELQGEHRALTSLVTLVNDMVEGISFVLVLFEERLEDIMALLDPNSQSMVRRMTFQALFSVKEGRDLAKELVKAIVNRNITKGSNVETVAEALRRKCGSFCSADDVMIFRGQEATKKAADIGANAERGRILLNDSLGLFEQVAKSLTFDNLASTVDQYIQLEFYAGAIRLSLKVAQEWDRGNKALSWIRDRDDPSTDPNDVRRDFYEKRTACYDLLLRVVEAVDQAYNSQGPVPDGVVSQITRRKFEAYEQINNSDDEVFQNYLYDWYMQKGWAERLLEINSPFVVEYLRQSSEKDIAHADLLWRYYAHYNDYLSAAETQYQLAKSSLDLPLEKRIEYLSFAKANASTRMTGFSETGVRNRQSRQELLRNIADHLDIANIQDDILVKLREDDRLKADQPRRNEVLALLNGQIQPLDELYHNYADQAGYYDVCLLIYHAADHRNIPDIRNTWSNLVEQVHKKVLAEQATQPWESLALKVEEIGRRVNMNENVFPVNIVLQLLLQYDLEYYTHDVNSNSRDLILNTHITWPIDVLIRLNAPFEYLVATFEALWYAQEAPFAGRNKKLLVKWSIYTIEQWGIISRRSGALFGGAENAIGLAEYLRVVLGSETLGRDADDQQWLQRARDVRDLVEEAAR</sequence>
<comment type="subcellular location">
    <subcellularLocation>
        <location evidence="1">Nucleus</location>
    </subcellularLocation>
</comment>
<dbReference type="EMBL" id="JYNV01000274">
    <property type="protein sequence ID" value="KZM20644.1"/>
    <property type="molecule type" value="Genomic_DNA"/>
</dbReference>
<dbReference type="PANTHER" id="PTHR10350">
    <property type="entry name" value="NUCLEAR PORE COMPLEX PROTEIN NUP155"/>
    <property type="match status" value="1"/>
</dbReference>
<dbReference type="GO" id="GO:0036228">
    <property type="term" value="P:protein localization to nuclear inner membrane"/>
    <property type="evidence" value="ECO:0007669"/>
    <property type="project" value="TreeGrafter"/>
</dbReference>
<dbReference type="Gene3D" id="1.20.58.1780">
    <property type="match status" value="1"/>
</dbReference>
<dbReference type="InterPro" id="IPR007187">
    <property type="entry name" value="Nucleoporin_Nup133/Nup155_C"/>
</dbReference>
<evidence type="ECO:0000256" key="3">
    <source>
        <dbReference type="ARBA" id="ARBA00022448"/>
    </source>
</evidence>
<evidence type="ECO:0000256" key="4">
    <source>
        <dbReference type="ARBA" id="ARBA00023242"/>
    </source>
</evidence>
<dbReference type="STRING" id="5454.A0A162ZJS6"/>
<evidence type="ECO:0000313" key="8">
    <source>
        <dbReference type="EMBL" id="KZM20644.1"/>
    </source>
</evidence>
<name>A0A162ZJS6_DIDRA</name>
<dbReference type="InterPro" id="IPR014908">
    <property type="entry name" value="Nucleoporin_Nup133/Nup155_N"/>
</dbReference>
<organism evidence="8 9">
    <name type="scientific">Didymella rabiei</name>
    <name type="common">Chickpea ascochyta blight fungus</name>
    <name type="synonym">Mycosphaerella rabiei</name>
    <dbReference type="NCBI Taxonomy" id="5454"/>
    <lineage>
        <taxon>Eukaryota</taxon>
        <taxon>Fungi</taxon>
        <taxon>Dikarya</taxon>
        <taxon>Ascomycota</taxon>
        <taxon>Pezizomycotina</taxon>
        <taxon>Dothideomycetes</taxon>
        <taxon>Pleosporomycetidae</taxon>
        <taxon>Pleosporales</taxon>
        <taxon>Pleosporineae</taxon>
        <taxon>Didymellaceae</taxon>
        <taxon>Ascochyta</taxon>
    </lineage>
</organism>
<dbReference type="InterPro" id="IPR042537">
    <property type="entry name" value="Nucleoporin_Nup155_C_2"/>
</dbReference>
<keyword evidence="4" id="KW-0539">Nucleus</keyword>
<feature type="domain" description="Nucleoporin Nup133/Nup155-like C-terminal" evidence="6">
    <location>
        <begin position="654"/>
        <end position="1320"/>
    </location>
</feature>
<dbReference type="FunFam" id="1.20.58.1780:FF:000003">
    <property type="entry name" value="Non-repetitive nucleoporin, putative"/>
    <property type="match status" value="1"/>
</dbReference>
<dbReference type="Gene3D" id="1.20.120.1880">
    <property type="entry name" value="Nucleoporin, helical C-terminal domain"/>
    <property type="match status" value="1"/>
</dbReference>
<feature type="region of interest" description="Disordered" evidence="5">
    <location>
        <begin position="413"/>
        <end position="432"/>
    </location>
</feature>
<gene>
    <name evidence="8" type="ORF">ST47_g8287</name>
</gene>
<dbReference type="Gene3D" id="1.25.40.440">
    <property type="entry name" value="Nucleoporin, helical domain, central subdomain"/>
    <property type="match status" value="1"/>
</dbReference>
<evidence type="ECO:0000313" key="9">
    <source>
        <dbReference type="Proteomes" id="UP000076837"/>
    </source>
</evidence>
<evidence type="ECO:0000256" key="5">
    <source>
        <dbReference type="SAM" id="MobiDB-lite"/>
    </source>
</evidence>
<dbReference type="OrthoDB" id="338970at2759"/>
<feature type="compositionally biased region" description="Low complexity" evidence="5">
    <location>
        <begin position="30"/>
        <end position="56"/>
    </location>
</feature>
<dbReference type="InterPro" id="IPR042533">
    <property type="entry name" value="Nucleoporin_Nup155_C_1"/>
</dbReference>
<feature type="domain" description="Nucleoporin Nup133/Nup155-like N-terminal" evidence="7">
    <location>
        <begin position="105"/>
        <end position="551"/>
    </location>
</feature>
<dbReference type="FunFam" id="1.25.40.440:FF:000001">
    <property type="entry name" value="Nuclear pore complex subunit"/>
    <property type="match status" value="1"/>
</dbReference>
<feature type="region of interest" description="Disordered" evidence="5">
    <location>
        <begin position="1"/>
        <end position="61"/>
    </location>
</feature>
<accession>A0A162ZJS6</accession>
<dbReference type="Proteomes" id="UP000076837">
    <property type="component" value="Unassembled WGS sequence"/>
</dbReference>
<keyword evidence="9" id="KW-1185">Reference proteome</keyword>
<comment type="caution">
    <text evidence="8">The sequence shown here is derived from an EMBL/GenBank/DDBJ whole genome shotgun (WGS) entry which is preliminary data.</text>
</comment>
<reference evidence="8 9" key="1">
    <citation type="journal article" date="2016" name="Sci. Rep.">
        <title>Draft genome sequencing and secretome analysis of fungal phytopathogen Ascochyta rabiei provides insight into the necrotrophic effector repertoire.</title>
        <authorList>
            <person name="Verma S."/>
            <person name="Gazara R.K."/>
            <person name="Nizam S."/>
            <person name="Parween S."/>
            <person name="Chattopadhyay D."/>
            <person name="Verma P.K."/>
        </authorList>
    </citation>
    <scope>NUCLEOTIDE SEQUENCE [LARGE SCALE GENOMIC DNA]</scope>
    <source>
        <strain evidence="8 9">ArDII</strain>
    </source>
</reference>
<dbReference type="GO" id="GO:0017056">
    <property type="term" value="F:structural constituent of nuclear pore"/>
    <property type="evidence" value="ECO:0007669"/>
    <property type="project" value="InterPro"/>
</dbReference>
<dbReference type="InterPro" id="IPR004870">
    <property type="entry name" value="Nucleoporin_Nup155"/>
</dbReference>
<evidence type="ECO:0000259" key="6">
    <source>
        <dbReference type="Pfam" id="PF03177"/>
    </source>
</evidence>
<evidence type="ECO:0000256" key="1">
    <source>
        <dbReference type="ARBA" id="ARBA00004123"/>
    </source>
</evidence>
<evidence type="ECO:0000259" key="7">
    <source>
        <dbReference type="Pfam" id="PF08801"/>
    </source>
</evidence>
<dbReference type="PANTHER" id="PTHR10350:SF6">
    <property type="entry name" value="NUCLEAR PORE COMPLEX PROTEIN NUP155"/>
    <property type="match status" value="1"/>
</dbReference>
<dbReference type="GO" id="GO:0006405">
    <property type="term" value="P:RNA export from nucleus"/>
    <property type="evidence" value="ECO:0007669"/>
    <property type="project" value="TreeGrafter"/>
</dbReference>
<dbReference type="GO" id="GO:0000972">
    <property type="term" value="P:transcription-dependent tethering of RNA polymerase II gene DNA at nuclear periphery"/>
    <property type="evidence" value="ECO:0007669"/>
    <property type="project" value="TreeGrafter"/>
</dbReference>
<feature type="compositionally biased region" description="Polar residues" evidence="5">
    <location>
        <begin position="1"/>
        <end position="10"/>
    </location>
</feature>
<evidence type="ECO:0000256" key="2">
    <source>
        <dbReference type="ARBA" id="ARBA00007373"/>
    </source>
</evidence>